<keyword evidence="2" id="KW-1133">Transmembrane helix</keyword>
<dbReference type="InterPro" id="IPR010093">
    <property type="entry name" value="SinI_DNA-bd"/>
</dbReference>
<feature type="compositionally biased region" description="Acidic residues" evidence="1">
    <location>
        <begin position="151"/>
        <end position="168"/>
    </location>
</feature>
<feature type="region of interest" description="Disordered" evidence="1">
    <location>
        <begin position="300"/>
        <end position="343"/>
    </location>
</feature>
<feature type="region of interest" description="Disordered" evidence="1">
    <location>
        <begin position="218"/>
        <end position="242"/>
    </location>
</feature>
<protein>
    <submittedName>
        <fullName evidence="4">Helix-turn-helix domain protein</fullName>
    </submittedName>
</protein>
<dbReference type="EMBL" id="CP036278">
    <property type="protein sequence ID" value="QDU56421.1"/>
    <property type="molecule type" value="Genomic_DNA"/>
</dbReference>
<evidence type="ECO:0000259" key="3">
    <source>
        <dbReference type="Pfam" id="PF12728"/>
    </source>
</evidence>
<keyword evidence="5" id="KW-1185">Reference proteome</keyword>
<evidence type="ECO:0000256" key="1">
    <source>
        <dbReference type="SAM" id="MobiDB-lite"/>
    </source>
</evidence>
<dbReference type="RefSeq" id="WP_145247170.1">
    <property type="nucleotide sequence ID" value="NZ_CP036278.1"/>
</dbReference>
<dbReference type="Proteomes" id="UP000315750">
    <property type="component" value="Chromosome"/>
</dbReference>
<dbReference type="OrthoDB" id="283946at2"/>
<sequence length="529" mass="55363">MDPKFVTMDDAAQQLNISPDQLNALREQGKLRAYRDGSSWKFRKEEIERMQAEGIPQLDAEDSGINLDFDDLTLGDDLGLDDSSDGSDSIADDMELTTNDPSFSDIQLEDDDELELDLTTGSSADVTLNLDDESPAPPTQVSSNPPKPPVDEEDDILDLELDSGDDPESILLSESELGDSPDRPPSTIIGRSDLDDALDLELASDSDAAKSDVQLADLEDLDSNQGTGDLPVGEASDSAFDNIEELEIDLEAESSRILSPEDVAAAQAAAASNQAQQKAAETSDLDLDLDDDYGLVGSDIGLSGLDGDKSGSELSLDDSPSGDVGLSGLSALELDSDDDDDDDDFVLGDGSDVTLSAADSGINLSPADSGLSLDDAALDLAGSSIGSGIDFGEASGLVSDEPMGDFELTPMEEDAGADDEDDSSQVIALDAFEENQEADDLLGGGGDDAAAGMGAAAMPAGAGFSQTAVVPKAEVQFTGWQVVFLTMCLVLLSLCGMMALDVVRSMWSWEEPYAVNSSLIDSLSGFLFP</sequence>
<gene>
    <name evidence="4" type="ORF">Pan181_26300</name>
</gene>
<reference evidence="4 5" key="1">
    <citation type="submission" date="2019-02" db="EMBL/GenBank/DDBJ databases">
        <title>Deep-cultivation of Planctomycetes and their phenomic and genomic characterization uncovers novel biology.</title>
        <authorList>
            <person name="Wiegand S."/>
            <person name="Jogler M."/>
            <person name="Boedeker C."/>
            <person name="Pinto D."/>
            <person name="Vollmers J."/>
            <person name="Rivas-Marin E."/>
            <person name="Kohn T."/>
            <person name="Peeters S.H."/>
            <person name="Heuer A."/>
            <person name="Rast P."/>
            <person name="Oberbeckmann S."/>
            <person name="Bunk B."/>
            <person name="Jeske O."/>
            <person name="Meyerdierks A."/>
            <person name="Storesund J.E."/>
            <person name="Kallscheuer N."/>
            <person name="Luecker S."/>
            <person name="Lage O.M."/>
            <person name="Pohl T."/>
            <person name="Merkel B.J."/>
            <person name="Hornburger P."/>
            <person name="Mueller R.-W."/>
            <person name="Bruemmer F."/>
            <person name="Labrenz M."/>
            <person name="Spormann A.M."/>
            <person name="Op den Camp H."/>
            <person name="Overmann J."/>
            <person name="Amann R."/>
            <person name="Jetten M.S.M."/>
            <person name="Mascher T."/>
            <person name="Medema M.H."/>
            <person name="Devos D.P."/>
            <person name="Kaster A.-K."/>
            <person name="Ovreas L."/>
            <person name="Rohde M."/>
            <person name="Galperin M.Y."/>
            <person name="Jogler C."/>
        </authorList>
    </citation>
    <scope>NUCLEOTIDE SEQUENCE [LARGE SCALE GENOMIC DNA]</scope>
    <source>
        <strain evidence="4 5">Pan181</strain>
    </source>
</reference>
<feature type="compositionally biased region" description="Polar residues" evidence="1">
    <location>
        <begin position="96"/>
        <end position="105"/>
    </location>
</feature>
<proteinExistence type="predicted"/>
<name>A0A518AP02_9BACT</name>
<dbReference type="AlphaFoldDB" id="A0A518AP02"/>
<dbReference type="Pfam" id="PF12728">
    <property type="entry name" value="HTH_17"/>
    <property type="match status" value="1"/>
</dbReference>
<dbReference type="NCBIfam" id="TIGR01764">
    <property type="entry name" value="excise"/>
    <property type="match status" value="1"/>
</dbReference>
<evidence type="ECO:0000313" key="4">
    <source>
        <dbReference type="EMBL" id="QDU56421.1"/>
    </source>
</evidence>
<feature type="compositionally biased region" description="Acidic residues" evidence="1">
    <location>
        <begin position="107"/>
        <end position="116"/>
    </location>
</feature>
<dbReference type="KEGG" id="amuc:Pan181_26300"/>
<feature type="region of interest" description="Disordered" evidence="1">
    <location>
        <begin position="53"/>
        <end position="192"/>
    </location>
</feature>
<feature type="transmembrane region" description="Helical" evidence="2">
    <location>
        <begin position="479"/>
        <end position="500"/>
    </location>
</feature>
<evidence type="ECO:0000256" key="2">
    <source>
        <dbReference type="SAM" id="Phobius"/>
    </source>
</evidence>
<feature type="compositionally biased region" description="Acidic residues" evidence="1">
    <location>
        <begin position="334"/>
        <end position="343"/>
    </location>
</feature>
<feature type="compositionally biased region" description="Acidic residues" evidence="1">
    <location>
        <begin position="68"/>
        <end position="95"/>
    </location>
</feature>
<keyword evidence="2" id="KW-0812">Transmembrane</keyword>
<dbReference type="GO" id="GO:0003677">
    <property type="term" value="F:DNA binding"/>
    <property type="evidence" value="ECO:0007669"/>
    <property type="project" value="InterPro"/>
</dbReference>
<accession>A0A518AP02</accession>
<evidence type="ECO:0000313" key="5">
    <source>
        <dbReference type="Proteomes" id="UP000315750"/>
    </source>
</evidence>
<keyword evidence="2" id="KW-0472">Membrane</keyword>
<feature type="domain" description="Helix-turn-helix" evidence="3">
    <location>
        <begin position="6"/>
        <end position="53"/>
    </location>
</feature>
<organism evidence="4 5">
    <name type="scientific">Aeoliella mucimassa</name>
    <dbReference type="NCBI Taxonomy" id="2527972"/>
    <lineage>
        <taxon>Bacteria</taxon>
        <taxon>Pseudomonadati</taxon>
        <taxon>Planctomycetota</taxon>
        <taxon>Planctomycetia</taxon>
        <taxon>Pirellulales</taxon>
        <taxon>Lacipirellulaceae</taxon>
        <taxon>Aeoliella</taxon>
    </lineage>
</organism>
<dbReference type="InterPro" id="IPR041657">
    <property type="entry name" value="HTH_17"/>
</dbReference>